<organism evidence="18 19">
    <name type="scientific">Arsukibacterium ikkense</name>
    <dbReference type="NCBI Taxonomy" id="336831"/>
    <lineage>
        <taxon>Bacteria</taxon>
        <taxon>Pseudomonadati</taxon>
        <taxon>Pseudomonadota</taxon>
        <taxon>Gammaproteobacteria</taxon>
        <taxon>Chromatiales</taxon>
        <taxon>Chromatiaceae</taxon>
        <taxon>Arsukibacterium</taxon>
    </lineage>
</organism>
<comment type="subunit">
    <text evidence="15">F-type ATPases have 2 components, F(1) - the catalytic core - and F(0) - the membrane proton channel. F(1) has five subunits: alpha(3), beta(3), gamma(1), delta(1), epsilon(1). F(0) has three main subunits: a(1), b(2) and c(10-14). The alpha and beta chains form an alternating ring which encloses part of the gamma chain. F(1) is attached to F(0) by a central stalk formed by the gamma and epsilon chains, while a peripheral stalk is formed by the delta and b chains.</text>
</comment>
<dbReference type="PANTHER" id="PTHR33445:SF1">
    <property type="entry name" value="ATP SYNTHASE SUBUNIT B"/>
    <property type="match status" value="1"/>
</dbReference>
<evidence type="ECO:0000256" key="11">
    <source>
        <dbReference type="ARBA" id="ARBA00025198"/>
    </source>
</evidence>
<dbReference type="Gene3D" id="6.10.250.1580">
    <property type="match status" value="1"/>
</dbReference>
<evidence type="ECO:0000256" key="15">
    <source>
        <dbReference type="HAMAP-Rule" id="MF_01398"/>
    </source>
</evidence>
<dbReference type="GO" id="GO:0016787">
    <property type="term" value="F:hydrolase activity"/>
    <property type="evidence" value="ECO:0007669"/>
    <property type="project" value="UniProtKB-KW"/>
</dbReference>
<dbReference type="NCBIfam" id="TIGR01144">
    <property type="entry name" value="ATP_synt_b"/>
    <property type="match status" value="1"/>
</dbReference>
<keyword evidence="19" id="KW-1185">Reference proteome</keyword>
<keyword evidence="17" id="KW-0175">Coiled coil</keyword>
<dbReference type="NCBIfam" id="NF004411">
    <property type="entry name" value="PRK05759.1-2"/>
    <property type="match status" value="1"/>
</dbReference>
<evidence type="ECO:0000256" key="10">
    <source>
        <dbReference type="ARBA" id="ARBA00023310"/>
    </source>
</evidence>
<comment type="subcellular location">
    <subcellularLocation>
        <location evidence="15">Cell membrane</location>
        <topology evidence="15">Single-pass membrane protein</topology>
    </subcellularLocation>
    <subcellularLocation>
        <location evidence="14">Endomembrane system</location>
        <topology evidence="14">Single-pass membrane protein</topology>
    </subcellularLocation>
</comment>
<evidence type="ECO:0000256" key="12">
    <source>
        <dbReference type="ARBA" id="ARBA00025614"/>
    </source>
</evidence>
<comment type="function">
    <text evidence="12">Component of the F(0) channel, it forms part of the peripheral stalk, linking F(1) to F(0). The b'-subunit is a diverged and duplicated form of b found in plants and photosynthetic bacteria.</text>
</comment>
<dbReference type="PATRIC" id="fig|336831.14.peg.821"/>
<keyword evidence="18" id="KW-0378">Hydrolase</keyword>
<evidence type="ECO:0000313" key="19">
    <source>
        <dbReference type="Proteomes" id="UP000034228"/>
    </source>
</evidence>
<keyword evidence="9 15" id="KW-0472">Membrane</keyword>
<dbReference type="Proteomes" id="UP000034228">
    <property type="component" value="Unassembled WGS sequence"/>
</dbReference>
<evidence type="ECO:0000256" key="8">
    <source>
        <dbReference type="ARBA" id="ARBA00023065"/>
    </source>
</evidence>
<sequence>MNLTLTIIGQMIAFAAFVLFCMKLVWPPLMNAIEARQQKIAHGLAATDRAEKDLALAQDKAKDQLKDAKAQAAAIIEQAKKREAKIIEEAADKANAEREHILAQAKAEVEAEGNRLREDLRKQVAALAIAGAEKILQRSIDEAAHSDILEKLVQEL</sequence>
<evidence type="ECO:0000256" key="14">
    <source>
        <dbReference type="ARBA" id="ARBA00037847"/>
    </source>
</evidence>
<evidence type="ECO:0000256" key="1">
    <source>
        <dbReference type="ARBA" id="ARBA00005513"/>
    </source>
</evidence>
<gene>
    <name evidence="15" type="primary">atpF</name>
    <name evidence="18" type="ORF">WG68_08035</name>
</gene>
<evidence type="ECO:0000313" key="18">
    <source>
        <dbReference type="EMBL" id="KKO45944.1"/>
    </source>
</evidence>
<dbReference type="OrthoDB" id="9788020at2"/>
<dbReference type="GO" id="GO:0046933">
    <property type="term" value="F:proton-transporting ATP synthase activity, rotational mechanism"/>
    <property type="evidence" value="ECO:0007669"/>
    <property type="project" value="UniProtKB-UniRule"/>
</dbReference>
<keyword evidence="5 15" id="KW-0812">Transmembrane</keyword>
<keyword evidence="8 15" id="KW-0406">Ion transport</keyword>
<feature type="transmembrane region" description="Helical" evidence="15">
    <location>
        <begin position="6"/>
        <end position="26"/>
    </location>
</feature>
<keyword evidence="4 15" id="KW-0138">CF(0)</keyword>
<keyword evidence="7 15" id="KW-1133">Transmembrane helix</keyword>
<dbReference type="STRING" id="336831.WG68_08035"/>
<comment type="function">
    <text evidence="11 15">F(1)F(0) ATP synthase produces ATP from ADP in the presence of a proton or sodium gradient. F-type ATPases consist of two structural domains, F(1) containing the extramembraneous catalytic core and F(0) containing the membrane proton channel, linked together by a central stalk and a peripheral stalk. During catalysis, ATP synthesis in the catalytic domain of F(1) is coupled via a rotary mechanism of the central stalk subunits to proton translocation.</text>
</comment>
<dbReference type="NCBIfam" id="NF004413">
    <property type="entry name" value="PRK05759.1-4"/>
    <property type="match status" value="1"/>
</dbReference>
<dbReference type="GO" id="GO:0012505">
    <property type="term" value="C:endomembrane system"/>
    <property type="evidence" value="ECO:0007669"/>
    <property type="project" value="UniProtKB-SubCell"/>
</dbReference>
<feature type="coiled-coil region" evidence="17">
    <location>
        <begin position="51"/>
        <end position="122"/>
    </location>
</feature>
<dbReference type="PANTHER" id="PTHR33445">
    <property type="entry name" value="ATP SYNTHASE SUBUNIT B', CHLOROPLASTIC"/>
    <property type="match status" value="1"/>
</dbReference>
<evidence type="ECO:0000256" key="7">
    <source>
        <dbReference type="ARBA" id="ARBA00022989"/>
    </source>
</evidence>
<comment type="similarity">
    <text evidence="1 15 16">Belongs to the ATPase B chain family.</text>
</comment>
<evidence type="ECO:0000256" key="3">
    <source>
        <dbReference type="ARBA" id="ARBA00022475"/>
    </source>
</evidence>
<dbReference type="InterPro" id="IPR002146">
    <property type="entry name" value="ATP_synth_b/b'su_bac/chlpt"/>
</dbReference>
<dbReference type="HAMAP" id="MF_01398">
    <property type="entry name" value="ATP_synth_b_bprime"/>
    <property type="match status" value="1"/>
</dbReference>
<comment type="caution">
    <text evidence="18">The sequence shown here is derived from an EMBL/GenBank/DDBJ whole genome shotgun (WGS) entry which is preliminary data.</text>
</comment>
<reference evidence="18 19" key="1">
    <citation type="submission" date="2015-03" db="EMBL/GenBank/DDBJ databases">
        <title>Draft genome sequences of two protease-producing strains of Arsukibacterium isolated from two cold and alkaline environments.</title>
        <authorList>
            <person name="Lylloff J.E."/>
            <person name="Skov L.B."/>
            <person name="Jepsen M."/>
            <person name="Hallin P.F."/>
            <person name="Sorensen S.J."/>
            <person name="Stougaard P."/>
            <person name="Glaring M.A."/>
        </authorList>
    </citation>
    <scope>NUCLEOTIDE SEQUENCE [LARGE SCALE GENOMIC DNA]</scope>
    <source>
        <strain evidence="18 19">GCM72</strain>
    </source>
</reference>
<evidence type="ECO:0000256" key="17">
    <source>
        <dbReference type="SAM" id="Coils"/>
    </source>
</evidence>
<dbReference type="InterPro" id="IPR050059">
    <property type="entry name" value="ATP_synthase_B_chain"/>
</dbReference>
<comment type="subunit">
    <text evidence="13">F-type ATPases have 2 components, F(1) - the catalytic core - and F(0) - the membrane proton channel. F(1) has five subunits: alpha(3), beta(3), gamma(1), delta(1), epsilon(1). F(0) has four main subunits: a(1), b(2) and c(10-14). The alpha and beta chains form an alternating ring which encloses part of the gamma chain. F(1) is attached to F(0) by a central stalk formed by the gamma and epsilon chains, while a peripheral stalk is formed by the delta and b chains.</text>
</comment>
<dbReference type="SUPFAM" id="SSF81573">
    <property type="entry name" value="F1F0 ATP synthase subunit B, membrane domain"/>
    <property type="match status" value="1"/>
</dbReference>
<dbReference type="CDD" id="cd06503">
    <property type="entry name" value="ATP-synt_Fo_b"/>
    <property type="match status" value="1"/>
</dbReference>
<dbReference type="Pfam" id="PF00430">
    <property type="entry name" value="ATP-synt_B"/>
    <property type="match status" value="1"/>
</dbReference>
<evidence type="ECO:0000256" key="2">
    <source>
        <dbReference type="ARBA" id="ARBA00022448"/>
    </source>
</evidence>
<proteinExistence type="inferred from homology"/>
<dbReference type="InterPro" id="IPR005864">
    <property type="entry name" value="ATP_synth_F0_bsu_bac"/>
</dbReference>
<evidence type="ECO:0000256" key="5">
    <source>
        <dbReference type="ARBA" id="ARBA00022692"/>
    </source>
</evidence>
<evidence type="ECO:0000256" key="13">
    <source>
        <dbReference type="ARBA" id="ARBA00026054"/>
    </source>
</evidence>
<protein>
    <recommendedName>
        <fullName evidence="15">ATP synthase subunit b</fullName>
    </recommendedName>
    <alternativeName>
        <fullName evidence="15">ATP synthase F(0) sector subunit b</fullName>
    </alternativeName>
    <alternativeName>
        <fullName evidence="15">ATPase subunit I</fullName>
    </alternativeName>
    <alternativeName>
        <fullName evidence="15">F-type ATPase subunit b</fullName>
        <shortName evidence="15">F-ATPase subunit b</shortName>
    </alternativeName>
</protein>
<dbReference type="EMBL" id="LAHO01000006">
    <property type="protein sequence ID" value="KKO45944.1"/>
    <property type="molecule type" value="Genomic_DNA"/>
</dbReference>
<keyword evidence="2 15" id="KW-0813">Transport</keyword>
<evidence type="ECO:0000256" key="6">
    <source>
        <dbReference type="ARBA" id="ARBA00022781"/>
    </source>
</evidence>
<accession>A0A0M2V6A0</accession>
<evidence type="ECO:0000256" key="16">
    <source>
        <dbReference type="RuleBase" id="RU003848"/>
    </source>
</evidence>
<keyword evidence="6 15" id="KW-0375">Hydrogen ion transport</keyword>
<evidence type="ECO:0000256" key="4">
    <source>
        <dbReference type="ARBA" id="ARBA00022547"/>
    </source>
</evidence>
<evidence type="ECO:0000256" key="9">
    <source>
        <dbReference type="ARBA" id="ARBA00023136"/>
    </source>
</evidence>
<dbReference type="AlphaFoldDB" id="A0A0M2V6A0"/>
<keyword evidence="10 15" id="KW-0066">ATP synthesis</keyword>
<name>A0A0M2V6A0_9GAMM</name>
<dbReference type="GO" id="GO:0005886">
    <property type="term" value="C:plasma membrane"/>
    <property type="evidence" value="ECO:0007669"/>
    <property type="project" value="UniProtKB-SubCell"/>
</dbReference>
<keyword evidence="3 15" id="KW-1003">Cell membrane</keyword>
<dbReference type="RefSeq" id="WP_046557147.1">
    <property type="nucleotide sequence ID" value="NZ_LAHO01000006.1"/>
</dbReference>
<dbReference type="GO" id="GO:0045259">
    <property type="term" value="C:proton-transporting ATP synthase complex"/>
    <property type="evidence" value="ECO:0007669"/>
    <property type="project" value="UniProtKB-KW"/>
</dbReference>
<dbReference type="InterPro" id="IPR028987">
    <property type="entry name" value="ATP_synth_B-like_membr_sf"/>
</dbReference>
<dbReference type="GO" id="GO:0046961">
    <property type="term" value="F:proton-transporting ATPase activity, rotational mechanism"/>
    <property type="evidence" value="ECO:0007669"/>
    <property type="project" value="TreeGrafter"/>
</dbReference>